<evidence type="ECO:0000313" key="2">
    <source>
        <dbReference type="Proteomes" id="UP001152888"/>
    </source>
</evidence>
<gene>
    <name evidence="1" type="ORF">ACAOBT_LOCUS10145</name>
</gene>
<dbReference type="EMBL" id="CAKOFQ010006801">
    <property type="protein sequence ID" value="CAH1972694.1"/>
    <property type="molecule type" value="Genomic_DNA"/>
</dbReference>
<dbReference type="AlphaFoldDB" id="A0A9P0KFA5"/>
<name>A0A9P0KFA5_ACAOB</name>
<keyword evidence="2" id="KW-1185">Reference proteome</keyword>
<organism evidence="1 2">
    <name type="scientific">Acanthoscelides obtectus</name>
    <name type="common">Bean weevil</name>
    <name type="synonym">Bruchus obtectus</name>
    <dbReference type="NCBI Taxonomy" id="200917"/>
    <lineage>
        <taxon>Eukaryota</taxon>
        <taxon>Metazoa</taxon>
        <taxon>Ecdysozoa</taxon>
        <taxon>Arthropoda</taxon>
        <taxon>Hexapoda</taxon>
        <taxon>Insecta</taxon>
        <taxon>Pterygota</taxon>
        <taxon>Neoptera</taxon>
        <taxon>Endopterygota</taxon>
        <taxon>Coleoptera</taxon>
        <taxon>Polyphaga</taxon>
        <taxon>Cucujiformia</taxon>
        <taxon>Chrysomeloidea</taxon>
        <taxon>Chrysomelidae</taxon>
        <taxon>Bruchinae</taxon>
        <taxon>Bruchini</taxon>
        <taxon>Acanthoscelides</taxon>
    </lineage>
</organism>
<evidence type="ECO:0000313" key="1">
    <source>
        <dbReference type="EMBL" id="CAH1972694.1"/>
    </source>
</evidence>
<proteinExistence type="predicted"/>
<reference evidence="1" key="1">
    <citation type="submission" date="2022-03" db="EMBL/GenBank/DDBJ databases">
        <authorList>
            <person name="Sayadi A."/>
        </authorList>
    </citation>
    <scope>NUCLEOTIDE SEQUENCE</scope>
</reference>
<accession>A0A9P0KFA5</accession>
<dbReference type="Proteomes" id="UP001152888">
    <property type="component" value="Unassembled WGS sequence"/>
</dbReference>
<dbReference type="OrthoDB" id="7201605at2759"/>
<comment type="caution">
    <text evidence="1">The sequence shown here is derived from an EMBL/GenBank/DDBJ whole genome shotgun (WGS) entry which is preliminary data.</text>
</comment>
<protein>
    <submittedName>
        <fullName evidence="1">Uncharacterized protein</fullName>
    </submittedName>
</protein>
<sequence>MEKLMKMLGVEIEVEVKPPSCQFLTTYKKDYIKRPITYEIHDATPQEFKDPMTEGFKKYLVIDQKEVEAPTEDGDQYLEKVREERKKIGEMYFQGPLDHIVLTGDQIMEGKTTYEVDYCDIEEVIRQNLTKGVKHQKVLPDDWILPETTHTCDFREPTHLRKGAMERPLVIIPESNIGQNEEVNQILNVRTGDSEYNQSIGKLGEFIAVKHMHGEIIYPKCTCPQHDVRNE</sequence>